<evidence type="ECO:0000256" key="1">
    <source>
        <dbReference type="ARBA" id="ARBA00022933"/>
    </source>
</evidence>
<keyword evidence="1" id="KW-0712">Selenocysteine</keyword>
<evidence type="ECO:0000256" key="2">
    <source>
        <dbReference type="ARBA" id="ARBA00023002"/>
    </source>
</evidence>
<dbReference type="AlphaFoldDB" id="A0A1M6T3E0"/>
<evidence type="ECO:0000313" key="4">
    <source>
        <dbReference type="Proteomes" id="UP000184465"/>
    </source>
</evidence>
<sequence>MKKAILYLNQFFGQIGGEDVADYAPEIREGLVGPAMALDKALGDDVKVTHTIICGDNFMGSRKDEAVETILGFLNDLEFDIFFAGPAFRAGRYGAACGHICKAVKEKFGVPVITSMNDENPGVEMFSKEMYIFKGGKSAAAMRKDTKAMADFAKKLLNGEELLSAAEEGYYGRGIRHQKWLNPPVPATDRVIDMLLKKINGEEFVSELPIPELDLVPIASAIKDLSKAKIALATTGGIVPVDNPDRIQSASATRWGKYNISNLDHLPGGVYKTIHAGFDPAAADANPDVIVPLDALRTYEKEGRIGSVHDYFYTTVGTGTTQGEAARMGREMVEDMKSAGVDAVILTST</sequence>
<dbReference type="NCBIfam" id="TIGR01918">
    <property type="entry name" value="various_sel_PB"/>
    <property type="match status" value="1"/>
</dbReference>
<proteinExistence type="predicted"/>
<name>A0A1M6T3E0_PARC5</name>
<protein>
    <submittedName>
        <fullName evidence="3">Glycine reductase</fullName>
    </submittedName>
</protein>
<evidence type="ECO:0000313" key="3">
    <source>
        <dbReference type="EMBL" id="SHK51461.1"/>
    </source>
</evidence>
<dbReference type="InterPro" id="IPR010187">
    <property type="entry name" value="Various_sel_PB"/>
</dbReference>
<keyword evidence="4" id="KW-1185">Reference proteome</keyword>
<organism evidence="3 4">
    <name type="scientific">Paramaledivibacter caminithermalis (strain DSM 15212 / CIP 107654 / DViRD3)</name>
    <name type="common">Clostridium caminithermale</name>
    <dbReference type="NCBI Taxonomy" id="1121301"/>
    <lineage>
        <taxon>Bacteria</taxon>
        <taxon>Bacillati</taxon>
        <taxon>Bacillota</taxon>
        <taxon>Clostridia</taxon>
        <taxon>Peptostreptococcales</taxon>
        <taxon>Caminicellaceae</taxon>
        <taxon>Paramaledivibacter</taxon>
    </lineage>
</organism>
<gene>
    <name evidence="3" type="ORF">SAMN02745912_03542</name>
</gene>
<accession>A0A1M6T3E0</accession>
<dbReference type="Pfam" id="PF07355">
    <property type="entry name" value="GRDB"/>
    <property type="match status" value="1"/>
</dbReference>
<dbReference type="STRING" id="1121301.SAMN02745912_03542"/>
<keyword evidence="2" id="KW-0560">Oxidoreductase</keyword>
<dbReference type="Proteomes" id="UP000184465">
    <property type="component" value="Unassembled WGS sequence"/>
</dbReference>
<dbReference type="EMBL" id="FRAG01000078">
    <property type="protein sequence ID" value="SHK51461.1"/>
    <property type="molecule type" value="Genomic_DNA"/>
</dbReference>
<reference evidence="3 4" key="1">
    <citation type="submission" date="2016-11" db="EMBL/GenBank/DDBJ databases">
        <authorList>
            <person name="Jaros S."/>
            <person name="Januszkiewicz K."/>
            <person name="Wedrychowicz H."/>
        </authorList>
    </citation>
    <scope>NUCLEOTIDE SEQUENCE [LARGE SCALE GENOMIC DNA]</scope>
    <source>
        <strain evidence="3 4">DSM 15212</strain>
    </source>
</reference>
<dbReference type="GO" id="GO:0050485">
    <property type="term" value="F:oxidoreductase activity, acting on X-H and Y-H to form an X-Y bond, with a disulfide as acceptor"/>
    <property type="evidence" value="ECO:0007669"/>
    <property type="project" value="InterPro"/>
</dbReference>